<dbReference type="SUPFAM" id="SSF54001">
    <property type="entry name" value="Cysteine proteinases"/>
    <property type="match status" value="1"/>
</dbReference>
<evidence type="ECO:0000256" key="2">
    <source>
        <dbReference type="SAM" id="MobiDB-lite"/>
    </source>
</evidence>
<proteinExistence type="predicted"/>
<dbReference type="InterPro" id="IPR032812">
    <property type="entry name" value="SbsA_Ig"/>
</dbReference>
<dbReference type="AlphaFoldDB" id="A0A1C0YV87"/>
<organism evidence="5 6">
    <name type="scientific">Caryophanon latum</name>
    <dbReference type="NCBI Taxonomy" id="33977"/>
    <lineage>
        <taxon>Bacteria</taxon>
        <taxon>Bacillati</taxon>
        <taxon>Bacillota</taxon>
        <taxon>Bacilli</taxon>
        <taxon>Bacillales</taxon>
        <taxon>Caryophanaceae</taxon>
        <taxon>Caryophanon</taxon>
    </lineage>
</organism>
<feature type="domain" description="Transglutaminase-like" evidence="4">
    <location>
        <begin position="201"/>
        <end position="257"/>
    </location>
</feature>
<evidence type="ECO:0000256" key="1">
    <source>
        <dbReference type="ARBA" id="ARBA00022729"/>
    </source>
</evidence>
<gene>
    <name evidence="5" type="ORF">A6K76_10060</name>
</gene>
<dbReference type="Pfam" id="PF13205">
    <property type="entry name" value="Big_5"/>
    <property type="match status" value="1"/>
</dbReference>
<dbReference type="PANTHER" id="PTHR46333">
    <property type="entry name" value="CYTOKINESIS PROTEIN 3"/>
    <property type="match status" value="1"/>
</dbReference>
<sequence length="1201" mass="133451">MRKRLWLASPALALILMTSTVMAEETVLPIAQTATAERPELVPVKFGTHTVEFIESDRSFLSTVTQTASSWAQVSDAIYEAVKNYEPQLQMKISMTDVTSEQIISALKDGFGKSEYTYGIGIDTAMSVSSAGILTFKFTYPVSIEKEQAITKYVKDTAANIFNDQMTDFQKVRAAYEYIITNTNYSIAPEEDGGGHSIYSIVKDGIGVCQAYALLFQRLMEEEGIASKYIVGVAGGINHAWNLVTIDGKTYHIDATYGDPVFSQYFATYDAAGNGTIVGEQKEITMPQYVKYNTFLMSEEQLAKNAGHVIKEERPYPKPSSDDFAAWHNVTNAVTLDGKHYYYQNENTYELQLADFTQQTLKPIALPIDTLEVSQVENLVAFNDRIFFINAYKELSQITKDGTISVVTEGYKQGYSSNTLAGYIAVTKDALKVYALDGTIENGRYTSLHLYSTDTLIYEKSLNGVTEQENIPELGQPVEPEQPNEPEQPVEPEQPEEPQIPIYVDEQSPTIHGVDVLSGNVQAGNVYEFEVMAEDESGIKMIYAVFQSPSGMQKVSAIHEFDTPTNNYVTSMMTDKLSPFAETGQWFLQYLYVEDGAGNYTEHTYSLGAGIANLPTKFVQVEPKPLEDQQAPIVTDIEFTKKVMTVEEQLQFALYVEDETEVQHVYVEFTSPSGKRILKADVQSVENGKYVLQTAKLSPFAELGAWHLSKIYVEDTLGNFDEKLFDATNTAATIQVNAVDRDTQAPIIESIKTNKESFIAGEQLQLTAKIHDSASIENVYAELHSPSGKQIIKTTLQAKDETNQLYTLLTDKLPPFAETGTWYVHKLYVEDAYGNYTEHQYERNTTVLTIDVVKANVDEEAPVSQFTLLKPLEVSVGQAMHIPVTVTDASRVEDIYVKVSSPTGKHHVEATLQPTADATGEYVLVTTNIAPLAEAGEWYVSYVYTSDEVGNYVEHTYTAENTPANVTVQGKQVDYEAPNVTNVLAPEKSVQLGEQVPLQVTASDDGSGVSHVQVKLTSPSGAHTVETTAEVENIGDNTYALLTKRLNLFAETGEWYVSYVYVSDKADNYREYTYIAKDAPATVNVTTALTEAPPSDDIVFEQWEAQQNVARDKEWTIDFSLNVDIATILTNNIYITNAQGQKIGARFIIDRQANGQASSITIAPLDRYEAQATYTLWIKDVMSTDGQKLTKNEKMQFTTTK</sequence>
<dbReference type="Gene3D" id="2.60.40.1220">
    <property type="match status" value="1"/>
</dbReference>
<comment type="caution">
    <text evidence="5">The sequence shown here is derived from an EMBL/GenBank/DDBJ whole genome shotgun (WGS) entry which is preliminary data.</text>
</comment>
<reference evidence="5 6" key="1">
    <citation type="submission" date="2016-07" db="EMBL/GenBank/DDBJ databases">
        <title>Caryophanon latum genome sequencing.</title>
        <authorList>
            <person name="Verma A."/>
            <person name="Pal Y."/>
            <person name="Krishnamurthi S."/>
        </authorList>
    </citation>
    <scope>NUCLEOTIDE SEQUENCE [LARGE SCALE GENOMIC DNA]</scope>
    <source>
        <strain evidence="5 6">DSM 14151</strain>
    </source>
</reference>
<dbReference type="Gene3D" id="3.10.620.30">
    <property type="match status" value="1"/>
</dbReference>
<evidence type="ECO:0000313" key="6">
    <source>
        <dbReference type="Proteomes" id="UP000093482"/>
    </source>
</evidence>
<dbReference type="Proteomes" id="UP000093482">
    <property type="component" value="Unassembled WGS sequence"/>
</dbReference>
<keyword evidence="1 3" id="KW-0732">Signal</keyword>
<dbReference type="InterPro" id="IPR038765">
    <property type="entry name" value="Papain-like_cys_pep_sf"/>
</dbReference>
<dbReference type="SMART" id="SM00460">
    <property type="entry name" value="TGc"/>
    <property type="match status" value="1"/>
</dbReference>
<feature type="chain" id="PRO_5008649293" description="Transglutaminase-like domain-containing protein" evidence="3">
    <location>
        <begin position="24"/>
        <end position="1201"/>
    </location>
</feature>
<accession>A0A1C0YV87</accession>
<dbReference type="OrthoDB" id="9788327at2"/>
<protein>
    <recommendedName>
        <fullName evidence="4">Transglutaminase-like domain-containing protein</fullName>
    </recommendedName>
</protein>
<evidence type="ECO:0000256" key="3">
    <source>
        <dbReference type="SAM" id="SignalP"/>
    </source>
</evidence>
<dbReference type="PANTHER" id="PTHR46333:SF2">
    <property type="entry name" value="CYTOKINESIS PROTEIN 3"/>
    <property type="match status" value="1"/>
</dbReference>
<feature type="signal peptide" evidence="3">
    <location>
        <begin position="1"/>
        <end position="23"/>
    </location>
</feature>
<feature type="compositionally biased region" description="Acidic residues" evidence="2">
    <location>
        <begin position="482"/>
        <end position="496"/>
    </location>
</feature>
<dbReference type="RefSeq" id="WP_066463766.1">
    <property type="nucleotide sequence ID" value="NZ_MATO01000031.1"/>
</dbReference>
<name>A0A1C0YV87_9BACL</name>
<evidence type="ECO:0000259" key="4">
    <source>
        <dbReference type="SMART" id="SM00460"/>
    </source>
</evidence>
<evidence type="ECO:0000313" key="5">
    <source>
        <dbReference type="EMBL" id="OCS91079.1"/>
    </source>
</evidence>
<dbReference type="EMBL" id="MATO01000031">
    <property type="protein sequence ID" value="OCS91079.1"/>
    <property type="molecule type" value="Genomic_DNA"/>
</dbReference>
<feature type="region of interest" description="Disordered" evidence="2">
    <location>
        <begin position="474"/>
        <end position="496"/>
    </location>
</feature>
<keyword evidence="6" id="KW-1185">Reference proteome</keyword>
<dbReference type="InterPro" id="IPR052557">
    <property type="entry name" value="CAP/Cytokinesis_protein"/>
</dbReference>
<dbReference type="InterPro" id="IPR014755">
    <property type="entry name" value="Cu-Rt/internalin_Ig-like"/>
</dbReference>
<dbReference type="Pfam" id="PF01841">
    <property type="entry name" value="Transglut_core"/>
    <property type="match status" value="1"/>
</dbReference>
<dbReference type="GO" id="GO:0005737">
    <property type="term" value="C:cytoplasm"/>
    <property type="evidence" value="ECO:0007669"/>
    <property type="project" value="TreeGrafter"/>
</dbReference>
<dbReference type="InterPro" id="IPR002931">
    <property type="entry name" value="Transglutaminase-like"/>
</dbReference>